<evidence type="ECO:0000256" key="4">
    <source>
        <dbReference type="ARBA" id="ARBA00022737"/>
    </source>
</evidence>
<name>A0A1T5EV23_9FLAO</name>
<keyword evidence="14" id="KW-1185">Reference proteome</keyword>
<evidence type="ECO:0000256" key="8">
    <source>
        <dbReference type="PROSITE-ProRule" id="PRU00703"/>
    </source>
</evidence>
<dbReference type="RefSeq" id="WP_079666843.1">
    <property type="nucleotide sequence ID" value="NZ_FUYZ01000004.1"/>
</dbReference>
<evidence type="ECO:0000256" key="7">
    <source>
        <dbReference type="ARBA" id="ARBA00023136"/>
    </source>
</evidence>
<evidence type="ECO:0000256" key="10">
    <source>
        <dbReference type="SAM" id="Phobius"/>
    </source>
</evidence>
<proteinExistence type="predicted"/>
<keyword evidence="4" id="KW-0677">Repeat</keyword>
<dbReference type="SUPFAM" id="SSF56176">
    <property type="entry name" value="FAD-binding/transporter-associated domain-like"/>
    <property type="match status" value="1"/>
</dbReference>
<keyword evidence="5 9" id="KW-1133">Transmembrane helix</keyword>
<evidence type="ECO:0000256" key="2">
    <source>
        <dbReference type="ARBA" id="ARBA00022475"/>
    </source>
</evidence>
<keyword evidence="3 9" id="KW-0812">Transmembrane</keyword>
<dbReference type="PANTHER" id="PTHR43099">
    <property type="entry name" value="UPF0053 PROTEIN YRKA"/>
    <property type="match status" value="1"/>
</dbReference>
<dbReference type="InterPro" id="IPR044751">
    <property type="entry name" value="Ion_transp-like_CBS"/>
</dbReference>
<dbReference type="SMART" id="SM01091">
    <property type="entry name" value="CorC_HlyC"/>
    <property type="match status" value="1"/>
</dbReference>
<dbReference type="GO" id="GO:0050660">
    <property type="term" value="F:flavin adenine dinucleotide binding"/>
    <property type="evidence" value="ECO:0007669"/>
    <property type="project" value="InterPro"/>
</dbReference>
<organism evidence="13 14">
    <name type="scientific">Soonwooa buanensis</name>
    <dbReference type="NCBI Taxonomy" id="619805"/>
    <lineage>
        <taxon>Bacteria</taxon>
        <taxon>Pseudomonadati</taxon>
        <taxon>Bacteroidota</taxon>
        <taxon>Flavobacteriia</taxon>
        <taxon>Flavobacteriales</taxon>
        <taxon>Weeksellaceae</taxon>
        <taxon>Chryseobacterium group</taxon>
        <taxon>Soonwooa</taxon>
    </lineage>
</organism>
<dbReference type="STRING" id="619805.SAMN05660477_01597"/>
<feature type="transmembrane region" description="Helical" evidence="10">
    <location>
        <begin position="95"/>
        <end position="115"/>
    </location>
</feature>
<evidence type="ECO:0000256" key="3">
    <source>
        <dbReference type="ARBA" id="ARBA00022692"/>
    </source>
</evidence>
<dbReference type="InterPro" id="IPR000644">
    <property type="entry name" value="CBS_dom"/>
</dbReference>
<evidence type="ECO:0000256" key="6">
    <source>
        <dbReference type="ARBA" id="ARBA00023122"/>
    </source>
</evidence>
<dbReference type="InterPro" id="IPR005170">
    <property type="entry name" value="Transptr-assoc_dom"/>
</dbReference>
<evidence type="ECO:0000256" key="5">
    <source>
        <dbReference type="ARBA" id="ARBA00022989"/>
    </source>
</evidence>
<dbReference type="GO" id="GO:0005886">
    <property type="term" value="C:plasma membrane"/>
    <property type="evidence" value="ECO:0007669"/>
    <property type="project" value="UniProtKB-SubCell"/>
</dbReference>
<dbReference type="Gene3D" id="3.10.580.10">
    <property type="entry name" value="CBS-domain"/>
    <property type="match status" value="1"/>
</dbReference>
<dbReference type="SUPFAM" id="SSF54631">
    <property type="entry name" value="CBS-domain pair"/>
    <property type="match status" value="1"/>
</dbReference>
<dbReference type="InterPro" id="IPR046342">
    <property type="entry name" value="CBS_dom_sf"/>
</dbReference>
<evidence type="ECO:0000313" key="14">
    <source>
        <dbReference type="Proteomes" id="UP000191112"/>
    </source>
</evidence>
<feature type="domain" description="CNNM transmembrane" evidence="12">
    <location>
        <begin position="1"/>
        <end position="196"/>
    </location>
</feature>
<feature type="transmembrane region" description="Helical" evidence="10">
    <location>
        <begin position="55"/>
        <end position="74"/>
    </location>
</feature>
<dbReference type="PANTHER" id="PTHR43099:SF2">
    <property type="entry name" value="UPF0053 PROTEIN YRKA"/>
    <property type="match status" value="1"/>
</dbReference>
<dbReference type="Proteomes" id="UP000191112">
    <property type="component" value="Unassembled WGS sequence"/>
</dbReference>
<dbReference type="PROSITE" id="PS51846">
    <property type="entry name" value="CNNM"/>
    <property type="match status" value="1"/>
</dbReference>
<dbReference type="PROSITE" id="PS51371">
    <property type="entry name" value="CBS"/>
    <property type="match status" value="1"/>
</dbReference>
<reference evidence="13 14" key="1">
    <citation type="submission" date="2017-02" db="EMBL/GenBank/DDBJ databases">
        <authorList>
            <person name="Peterson S.W."/>
        </authorList>
    </citation>
    <scope>NUCLEOTIDE SEQUENCE [LARGE SCALE GENOMIC DNA]</scope>
    <source>
        <strain evidence="13 14">DSM 22323</strain>
    </source>
</reference>
<comment type="subcellular location">
    <subcellularLocation>
        <location evidence="1">Cell membrane</location>
        <topology evidence="1">Multi-pass membrane protein</topology>
    </subcellularLocation>
</comment>
<sequence>MELIILIALILLNGVFAMSEMALVSSRKFKLESLKKKGSPAAKTALKLMDNPTRFLSTVQIGITLIGVLLGIFSGESITKDLKNLLLKVDVLAPYANQIAVSGSVIIITYFSIVVGELFPKRLGMTFPESIAVMLARPMDLLSKIASPFVWLLSISNDFLSKIFRIDDKNDNTISEEEIVSMVKESAQGGEILNIEQDIVERVFELGDRKASALYTPKSDMIIFDTQDSWDDIRYKIQDGKHSAYPVCENNNVDNILGIVILKDLFLASNTPDFKVSNYIKEPLYFNEAAKAYQVLNQFKKTKIHYGIVIDEYGSVKGIITLNDLIDELVGDTMHDEEKNPEIKKIDNDTWIVDAGMDIYDFLDYFNKEEEEEHINNQYNTVAGYIINNTNNLPQVDDEFEIKDLKYTILEKNGQRISKIKIEK</sequence>
<evidence type="ECO:0000313" key="13">
    <source>
        <dbReference type="EMBL" id="SKB87756.1"/>
    </source>
</evidence>
<dbReference type="InterPro" id="IPR051676">
    <property type="entry name" value="UPF0053_domain"/>
</dbReference>
<evidence type="ECO:0000259" key="11">
    <source>
        <dbReference type="PROSITE" id="PS51371"/>
    </source>
</evidence>
<dbReference type="CDD" id="cd04590">
    <property type="entry name" value="CBS_pair_CorC_HlyC_assoc"/>
    <property type="match status" value="1"/>
</dbReference>
<dbReference type="Pfam" id="PF03471">
    <property type="entry name" value="CorC_HlyC"/>
    <property type="match status" value="1"/>
</dbReference>
<dbReference type="EMBL" id="FUYZ01000004">
    <property type="protein sequence ID" value="SKB87756.1"/>
    <property type="molecule type" value="Genomic_DNA"/>
</dbReference>
<keyword evidence="6 8" id="KW-0129">CBS domain</keyword>
<accession>A0A1T5EV23</accession>
<dbReference type="AlphaFoldDB" id="A0A1T5EV23"/>
<dbReference type="InterPro" id="IPR036318">
    <property type="entry name" value="FAD-bd_PCMH-like_sf"/>
</dbReference>
<dbReference type="InterPro" id="IPR002550">
    <property type="entry name" value="CNNM"/>
</dbReference>
<evidence type="ECO:0000256" key="1">
    <source>
        <dbReference type="ARBA" id="ARBA00004651"/>
    </source>
</evidence>
<dbReference type="Pfam" id="PF01595">
    <property type="entry name" value="CNNM"/>
    <property type="match status" value="1"/>
</dbReference>
<dbReference type="Gene3D" id="3.30.465.10">
    <property type="match status" value="1"/>
</dbReference>
<evidence type="ECO:0000259" key="12">
    <source>
        <dbReference type="PROSITE" id="PS51846"/>
    </source>
</evidence>
<keyword evidence="2" id="KW-1003">Cell membrane</keyword>
<dbReference type="Pfam" id="PF00571">
    <property type="entry name" value="CBS"/>
    <property type="match status" value="2"/>
</dbReference>
<gene>
    <name evidence="13" type="ORF">SAMN05660477_01597</name>
</gene>
<dbReference type="OrthoDB" id="9798188at2"/>
<keyword evidence="7 9" id="KW-0472">Membrane</keyword>
<evidence type="ECO:0000256" key="9">
    <source>
        <dbReference type="PROSITE-ProRule" id="PRU01193"/>
    </source>
</evidence>
<protein>
    <submittedName>
        <fullName evidence="13">Putative hemolysin</fullName>
    </submittedName>
</protein>
<dbReference type="InterPro" id="IPR016169">
    <property type="entry name" value="FAD-bd_PCMH_sub2"/>
</dbReference>
<feature type="domain" description="CBS" evidence="11">
    <location>
        <begin position="279"/>
        <end position="337"/>
    </location>
</feature>